<keyword evidence="5" id="KW-0540">Nuclease</keyword>
<keyword evidence="4" id="KW-0548">Nucleotidyltransferase</keyword>
<evidence type="ECO:0000256" key="6">
    <source>
        <dbReference type="ARBA" id="ARBA00022759"/>
    </source>
</evidence>
<proteinExistence type="inferred from homology"/>
<dbReference type="FunFam" id="3.10.20.370:FF:000001">
    <property type="entry name" value="Retrovirus-related Pol polyprotein from transposon 17.6-like protein"/>
    <property type="match status" value="1"/>
</dbReference>
<keyword evidence="3" id="KW-0808">Transferase</keyword>
<dbReference type="Pfam" id="PF00078">
    <property type="entry name" value="RVT_1"/>
    <property type="match status" value="1"/>
</dbReference>
<dbReference type="GO" id="GO:0003964">
    <property type="term" value="F:RNA-directed DNA polymerase activity"/>
    <property type="evidence" value="ECO:0007669"/>
    <property type="project" value="UniProtKB-KW"/>
</dbReference>
<sequence length="447" mass="50490">MKAHFDKRAELRDFSPGDMVLMLNPVAEHALSVKFTGPFPVIKKLTNTTYLIQTSDRRQKERVCHVNMLKRYHSPLSSAEPPSEEKVCAAFASEPIPGEDVPPQLDKSVGPRLENSQVLAQLHKKLDYLEPMEQKPDGTPRFITDYRKLNAVTIPDAYPLPRVDDCVDSVGNSRFVTKLDLLKGYWQVPLTEAASEASAFVTPDDFLEYTVMPFAKSDFVKATVTYLGKEVGQGSVRMLQDKIQAITEFPVPKTRRELRRFIGMVGYYRCLCKNFAVVASPLTDLLSSQVSFKWTTAAQGAFENCKLLLCSAPVLKAPDITRPFKLEIDASDVGMGAVLLQEDEGALDHPVSYFSKKFAKYQLHYSTVEKETLALVLAIQHFEVYLYPGSNPIVVYTDHNPLVFLSRMYNKNQRLMRWALLVQDYNLHIQHKKGTENIVADSLSRAF</sequence>
<dbReference type="InterPro" id="IPR043128">
    <property type="entry name" value="Rev_trsase/Diguanyl_cyclase"/>
</dbReference>
<evidence type="ECO:0000256" key="3">
    <source>
        <dbReference type="ARBA" id="ARBA00022679"/>
    </source>
</evidence>
<evidence type="ECO:0000256" key="8">
    <source>
        <dbReference type="ARBA" id="ARBA00022918"/>
    </source>
</evidence>
<dbReference type="FunFam" id="3.30.70.270:FF:000026">
    <property type="entry name" value="Transposon Ty3-G Gag-Pol polyprotein"/>
    <property type="match status" value="1"/>
</dbReference>
<keyword evidence="8" id="KW-0695">RNA-directed DNA polymerase</keyword>
<accession>A0A1A8DUL4</accession>
<evidence type="ECO:0000256" key="2">
    <source>
        <dbReference type="ARBA" id="ARBA00012180"/>
    </source>
</evidence>
<dbReference type="Gene3D" id="3.10.10.10">
    <property type="entry name" value="HIV Type 1 Reverse Transcriptase, subunit A, domain 1"/>
    <property type="match status" value="1"/>
</dbReference>
<dbReference type="EMBL" id="HAEA01009162">
    <property type="protein sequence ID" value="SBQ37642.1"/>
    <property type="molecule type" value="Transcribed_RNA"/>
</dbReference>
<evidence type="ECO:0000256" key="1">
    <source>
        <dbReference type="ARBA" id="ARBA00010879"/>
    </source>
</evidence>
<dbReference type="CDD" id="cd09274">
    <property type="entry name" value="RNase_HI_RT_Ty3"/>
    <property type="match status" value="1"/>
</dbReference>
<evidence type="ECO:0000259" key="9">
    <source>
        <dbReference type="Pfam" id="PF00078"/>
    </source>
</evidence>
<dbReference type="Pfam" id="PF17917">
    <property type="entry name" value="RT_RNaseH"/>
    <property type="match status" value="1"/>
</dbReference>
<dbReference type="InterPro" id="IPR000477">
    <property type="entry name" value="RT_dom"/>
</dbReference>
<evidence type="ECO:0000259" key="10">
    <source>
        <dbReference type="Pfam" id="PF17917"/>
    </source>
</evidence>
<dbReference type="InterPro" id="IPR043502">
    <property type="entry name" value="DNA/RNA_pol_sf"/>
</dbReference>
<dbReference type="CDD" id="cd01647">
    <property type="entry name" value="RT_LTR"/>
    <property type="match status" value="1"/>
</dbReference>
<evidence type="ECO:0000256" key="7">
    <source>
        <dbReference type="ARBA" id="ARBA00022801"/>
    </source>
</evidence>
<keyword evidence="6" id="KW-0255">Endonuclease</keyword>
<keyword evidence="7" id="KW-0378">Hydrolase</keyword>
<dbReference type="EC" id="3.1.26.4" evidence="2"/>
<dbReference type="InterPro" id="IPR054465">
    <property type="entry name" value="Integrase_p58-like_C"/>
</dbReference>
<dbReference type="PANTHER" id="PTHR37984:SF5">
    <property type="entry name" value="PROTEIN NYNRIN-LIKE"/>
    <property type="match status" value="1"/>
</dbReference>
<gene>
    <name evidence="12" type="primary">BX539340.1</name>
</gene>
<reference evidence="12" key="1">
    <citation type="submission" date="2016-05" db="EMBL/GenBank/DDBJ databases">
        <authorList>
            <person name="Lavstsen T."/>
            <person name="Jespersen J.S."/>
        </authorList>
    </citation>
    <scope>NUCLEOTIDE SEQUENCE</scope>
    <source>
        <tissue evidence="12">Brain</tissue>
    </source>
</reference>
<comment type="similarity">
    <text evidence="1">Belongs to the beta type-B retroviral polymerase family. HERV class-II K(HML-2) pol subfamily.</text>
</comment>
<dbReference type="Pfam" id="PF22938">
    <property type="entry name" value="Integrase_p58_C"/>
    <property type="match status" value="1"/>
</dbReference>
<protein>
    <recommendedName>
        <fullName evidence="2">ribonuclease H</fullName>
        <ecNumber evidence="2">3.1.26.4</ecNumber>
    </recommendedName>
</protein>
<dbReference type="SUPFAM" id="SSF56672">
    <property type="entry name" value="DNA/RNA polymerases"/>
    <property type="match status" value="1"/>
</dbReference>
<evidence type="ECO:0000313" key="12">
    <source>
        <dbReference type="EMBL" id="SBQ37642.1"/>
    </source>
</evidence>
<feature type="domain" description="Reverse transcriptase RNase H-like" evidence="10">
    <location>
        <begin position="319"/>
        <end position="425"/>
    </location>
</feature>
<reference evidence="12" key="2">
    <citation type="submission" date="2016-06" db="EMBL/GenBank/DDBJ databases">
        <title>The genome of a short-lived fish provides insights into sex chromosome evolution and the genetic control of aging.</title>
        <authorList>
            <person name="Reichwald K."/>
            <person name="Felder M."/>
            <person name="Petzold A."/>
            <person name="Koch P."/>
            <person name="Groth M."/>
            <person name="Platzer M."/>
        </authorList>
    </citation>
    <scope>NUCLEOTIDE SEQUENCE</scope>
    <source>
        <tissue evidence="12">Brain</tissue>
    </source>
</reference>
<feature type="domain" description="Integrase p58-like C-terminal" evidence="11">
    <location>
        <begin position="37"/>
        <end position="71"/>
    </location>
</feature>
<dbReference type="InterPro" id="IPR050951">
    <property type="entry name" value="Retrovirus_Pol_polyprotein"/>
</dbReference>
<feature type="domain" description="Reverse transcriptase" evidence="9">
    <location>
        <begin position="134"/>
        <end position="229"/>
    </location>
</feature>
<organism evidence="12">
    <name type="scientific">Nothobranchius kadleci</name>
    <name type="common">African annual killifish</name>
    <dbReference type="NCBI Taxonomy" id="1051664"/>
    <lineage>
        <taxon>Eukaryota</taxon>
        <taxon>Metazoa</taxon>
        <taxon>Chordata</taxon>
        <taxon>Craniata</taxon>
        <taxon>Vertebrata</taxon>
        <taxon>Euteleostomi</taxon>
        <taxon>Actinopterygii</taxon>
        <taxon>Neopterygii</taxon>
        <taxon>Teleostei</taxon>
        <taxon>Neoteleostei</taxon>
        <taxon>Acanthomorphata</taxon>
        <taxon>Ovalentaria</taxon>
        <taxon>Atherinomorphae</taxon>
        <taxon>Cyprinodontiformes</taxon>
        <taxon>Nothobranchiidae</taxon>
        <taxon>Nothobranchius</taxon>
    </lineage>
</organism>
<evidence type="ECO:0000256" key="5">
    <source>
        <dbReference type="ARBA" id="ARBA00022722"/>
    </source>
</evidence>
<dbReference type="Gene3D" id="3.10.20.370">
    <property type="match status" value="1"/>
</dbReference>
<dbReference type="PANTHER" id="PTHR37984">
    <property type="entry name" value="PROTEIN CBG26694"/>
    <property type="match status" value="1"/>
</dbReference>
<dbReference type="InterPro" id="IPR041373">
    <property type="entry name" value="RT_RNaseH"/>
</dbReference>
<evidence type="ECO:0000259" key="11">
    <source>
        <dbReference type="Pfam" id="PF22938"/>
    </source>
</evidence>
<dbReference type="Gene3D" id="3.30.70.270">
    <property type="match status" value="2"/>
</dbReference>
<evidence type="ECO:0000256" key="4">
    <source>
        <dbReference type="ARBA" id="ARBA00022695"/>
    </source>
</evidence>
<dbReference type="AlphaFoldDB" id="A0A1A8DUL4"/>
<name>A0A1A8DUL4_NOTKA</name>
<dbReference type="GO" id="GO:0004523">
    <property type="term" value="F:RNA-DNA hybrid ribonuclease activity"/>
    <property type="evidence" value="ECO:0007669"/>
    <property type="project" value="UniProtKB-EC"/>
</dbReference>